<evidence type="ECO:0000313" key="8">
    <source>
        <dbReference type="EMBL" id="HGY38828.1"/>
    </source>
</evidence>
<dbReference type="NCBIfam" id="NF005620">
    <property type="entry name" value="PRK07375.1-5"/>
    <property type="match status" value="1"/>
</dbReference>
<keyword evidence="4 7" id="KW-0812">Transmembrane</keyword>
<evidence type="ECO:0000256" key="4">
    <source>
        <dbReference type="ARBA" id="ARBA00022692"/>
    </source>
</evidence>
<name>A0A7V4TWX1_9BACT</name>
<dbReference type="InterPro" id="IPR039428">
    <property type="entry name" value="NUOK/Mnh_C1-like"/>
</dbReference>
<dbReference type="Gene3D" id="1.10.287.3510">
    <property type="match status" value="1"/>
</dbReference>
<keyword evidence="3" id="KW-1003">Cell membrane</keyword>
<proteinExistence type="inferred from homology"/>
<protein>
    <submittedName>
        <fullName evidence="8">Na+/H+ antiporter subunit C</fullName>
    </submittedName>
</protein>
<keyword evidence="5 7" id="KW-1133">Transmembrane helix</keyword>
<evidence type="ECO:0000256" key="2">
    <source>
        <dbReference type="ARBA" id="ARBA00010388"/>
    </source>
</evidence>
<comment type="similarity">
    <text evidence="2">Belongs to the CPA3 antiporters (TC 2.A.63) subunit C family.</text>
</comment>
<evidence type="ECO:0000256" key="1">
    <source>
        <dbReference type="ARBA" id="ARBA00004651"/>
    </source>
</evidence>
<comment type="subcellular location">
    <subcellularLocation>
        <location evidence="1">Cell membrane</location>
        <topology evidence="1">Multi-pass membrane protein</topology>
    </subcellularLocation>
</comment>
<evidence type="ECO:0000256" key="3">
    <source>
        <dbReference type="ARBA" id="ARBA00022475"/>
    </source>
</evidence>
<reference evidence="8" key="1">
    <citation type="journal article" date="2020" name="mSystems">
        <title>Genome- and Community-Level Interaction Insights into Carbon Utilization and Element Cycling Functions of Hydrothermarchaeota in Hydrothermal Sediment.</title>
        <authorList>
            <person name="Zhou Z."/>
            <person name="Liu Y."/>
            <person name="Xu W."/>
            <person name="Pan J."/>
            <person name="Luo Z.H."/>
            <person name="Li M."/>
        </authorList>
    </citation>
    <scope>NUCLEOTIDE SEQUENCE [LARGE SCALE GENOMIC DNA]</scope>
    <source>
        <strain evidence="8">SpSt-82</strain>
    </source>
</reference>
<dbReference type="RefSeq" id="WP_017873488.1">
    <property type="nucleotide sequence ID" value="NZ_CP187957.1"/>
</dbReference>
<evidence type="ECO:0000256" key="5">
    <source>
        <dbReference type="ARBA" id="ARBA00022989"/>
    </source>
</evidence>
<keyword evidence="6 7" id="KW-0472">Membrane</keyword>
<dbReference type="AlphaFoldDB" id="A0A7V4TWX1"/>
<evidence type="ECO:0000256" key="6">
    <source>
        <dbReference type="ARBA" id="ARBA00023136"/>
    </source>
</evidence>
<organism evidence="8">
    <name type="scientific">Candidatus Caldatribacterium saccharofermentans</name>
    <dbReference type="NCBI Taxonomy" id="1454753"/>
    <lineage>
        <taxon>Bacteria</taxon>
        <taxon>Pseudomonadati</taxon>
        <taxon>Atribacterota</taxon>
        <taxon>Atribacteria</taxon>
        <taxon>Atribacterales</taxon>
        <taxon>Candidatus Caldatribacteriaceae</taxon>
        <taxon>Candidatus Caldatribacterium</taxon>
    </lineage>
</organism>
<dbReference type="Pfam" id="PF00420">
    <property type="entry name" value="Oxidored_q2"/>
    <property type="match status" value="1"/>
</dbReference>
<gene>
    <name evidence="8" type="ORF">ENW11_03330</name>
</gene>
<dbReference type="PANTHER" id="PTHR34583:SF2">
    <property type="entry name" value="ANTIPORTER SUBUNIT MNHC2-RELATED"/>
    <property type="match status" value="1"/>
</dbReference>
<feature type="transmembrane region" description="Helical" evidence="7">
    <location>
        <begin position="71"/>
        <end position="95"/>
    </location>
</feature>
<sequence length="112" mass="11811">MTIPEIGCVFIALLGLSGVVLSRNLLMKIVGLDVMNTGVISLFVVLSSRSGDNVPILTEGASSYAHPVPQAVIVTAIVIGFAILAISLVYAMILVQRLRSVDTERLEEESGG</sequence>
<accession>A0A7V4TWX1</accession>
<dbReference type="InterPro" id="IPR050601">
    <property type="entry name" value="CPA3_antiporter_subunitC"/>
</dbReference>
<dbReference type="PANTHER" id="PTHR34583">
    <property type="entry name" value="ANTIPORTER SUBUNIT MNHC2-RELATED"/>
    <property type="match status" value="1"/>
</dbReference>
<comment type="caution">
    <text evidence="8">The sequence shown here is derived from an EMBL/GenBank/DDBJ whole genome shotgun (WGS) entry which is preliminary data.</text>
</comment>
<evidence type="ECO:0000256" key="7">
    <source>
        <dbReference type="SAM" id="Phobius"/>
    </source>
</evidence>
<dbReference type="GO" id="GO:0005886">
    <property type="term" value="C:plasma membrane"/>
    <property type="evidence" value="ECO:0007669"/>
    <property type="project" value="UniProtKB-SubCell"/>
</dbReference>
<dbReference type="EMBL" id="DTIY01000022">
    <property type="protein sequence ID" value="HGY38828.1"/>
    <property type="molecule type" value="Genomic_DNA"/>
</dbReference>